<evidence type="ECO:0000313" key="6">
    <source>
        <dbReference type="Proteomes" id="UP000484015"/>
    </source>
</evidence>
<dbReference type="InterPro" id="IPR023614">
    <property type="entry name" value="Porin_dom_sf"/>
</dbReference>
<protein>
    <submittedName>
        <fullName evidence="5">Outer membrane porin, OprD family</fullName>
    </submittedName>
</protein>
<gene>
    <name evidence="5" type="ORF">GM668_29980</name>
</gene>
<sequence length="467" mass="49971">MKTKSASLLAVLLATGGAAATAADTASDATPLLLADAAAVAGGHAADSGSARIRDEPAPSPGNPLLQGSHLNFMLRTFIDKQAVNGAFTRHAWTENLQVNFESGYTPGMVGLGVDVSPFMAVRVDSSANPGNLAHTGEPRDRAWAYFGKYAVKAKIGDGTVLKYGLQQTSNPVMESKDNRGLPPTYRGLTLVSTLAPGVTLDAGSFDRMVGRGRSHLGPLSSNFGGMPMSRQSYVGGSWDYAEGANATLYASRARDLWDQAYLAWSTRLGEAAGVKWGANLNLYVTQGQGRRLQGDIDNQAYSIGLTGTHGAFTGMAAFQQVSGDHFHDFTGDTWGNALANAMLVDYGAPHERSLQLRGAVDAGKLGVPGLRVMFWAISGRGANGADNAARYSDPGHPLYELYWKNGRPIQGGHREFGIYPTYVLQDGALKGSKISFYAVAHRASRYYYDSGIREYKFAFDMPWKGY</sequence>
<name>A0A6L6Q9K4_9BURK</name>
<evidence type="ECO:0000256" key="2">
    <source>
        <dbReference type="ARBA" id="ARBA00022448"/>
    </source>
</evidence>
<feature type="signal peptide" evidence="4">
    <location>
        <begin position="1"/>
        <end position="22"/>
    </location>
</feature>
<evidence type="ECO:0000256" key="1">
    <source>
        <dbReference type="ARBA" id="ARBA00009075"/>
    </source>
</evidence>
<comment type="caution">
    <text evidence="5">The sequence shown here is derived from an EMBL/GenBank/DDBJ whole genome shotgun (WGS) entry which is preliminary data.</text>
</comment>
<evidence type="ECO:0000256" key="4">
    <source>
        <dbReference type="SAM" id="SignalP"/>
    </source>
</evidence>
<reference evidence="5 6" key="1">
    <citation type="submission" date="2019-11" db="EMBL/GenBank/DDBJ databases">
        <title>Type strains purchased from KCTC, JCM and DSMZ.</title>
        <authorList>
            <person name="Lu H."/>
        </authorList>
    </citation>
    <scope>NUCLEOTIDE SEQUENCE [LARGE SCALE GENOMIC DNA]</scope>
    <source>
        <strain evidence="5 6">KCTC 42409</strain>
    </source>
</reference>
<comment type="similarity">
    <text evidence="1">Belongs to the outer membrane porin (Opr) (TC 1.B.25) family.</text>
</comment>
<dbReference type="OrthoDB" id="6759120at2"/>
<evidence type="ECO:0000313" key="5">
    <source>
        <dbReference type="EMBL" id="MTW06310.1"/>
    </source>
</evidence>
<dbReference type="EMBL" id="WNLA01000052">
    <property type="protein sequence ID" value="MTW06310.1"/>
    <property type="molecule type" value="Genomic_DNA"/>
</dbReference>
<dbReference type="GO" id="GO:0015288">
    <property type="term" value="F:porin activity"/>
    <property type="evidence" value="ECO:0007669"/>
    <property type="project" value="TreeGrafter"/>
</dbReference>
<accession>A0A6L6Q9K4</accession>
<dbReference type="Gene3D" id="2.40.160.10">
    <property type="entry name" value="Porin"/>
    <property type="match status" value="1"/>
</dbReference>
<dbReference type="InterPro" id="IPR005318">
    <property type="entry name" value="OM_porin_bac"/>
</dbReference>
<evidence type="ECO:0000256" key="3">
    <source>
        <dbReference type="ARBA" id="ARBA00022729"/>
    </source>
</evidence>
<keyword evidence="3 4" id="KW-0732">Signal</keyword>
<dbReference type="Proteomes" id="UP000484015">
    <property type="component" value="Unassembled WGS sequence"/>
</dbReference>
<feature type="chain" id="PRO_5027087615" evidence="4">
    <location>
        <begin position="23"/>
        <end position="467"/>
    </location>
</feature>
<keyword evidence="2" id="KW-0813">Transport</keyword>
<dbReference type="Pfam" id="PF03573">
    <property type="entry name" value="OprD"/>
    <property type="match status" value="1"/>
</dbReference>
<dbReference type="PANTHER" id="PTHR34596">
    <property type="entry name" value="CHITOPORIN"/>
    <property type="match status" value="1"/>
</dbReference>
<dbReference type="GO" id="GO:0016020">
    <property type="term" value="C:membrane"/>
    <property type="evidence" value="ECO:0007669"/>
    <property type="project" value="InterPro"/>
</dbReference>
<organism evidence="5 6">
    <name type="scientific">Pseudoduganella ginsengisoli</name>
    <dbReference type="NCBI Taxonomy" id="1462440"/>
    <lineage>
        <taxon>Bacteria</taxon>
        <taxon>Pseudomonadati</taxon>
        <taxon>Pseudomonadota</taxon>
        <taxon>Betaproteobacteria</taxon>
        <taxon>Burkholderiales</taxon>
        <taxon>Oxalobacteraceae</taxon>
        <taxon>Telluria group</taxon>
        <taxon>Pseudoduganella</taxon>
    </lineage>
</organism>
<proteinExistence type="inferred from homology"/>
<dbReference type="AlphaFoldDB" id="A0A6L6Q9K4"/>
<dbReference type="RefSeq" id="WP_155442642.1">
    <property type="nucleotide sequence ID" value="NZ_WNLA01000052.1"/>
</dbReference>
<keyword evidence="6" id="KW-1185">Reference proteome</keyword>
<dbReference type="PANTHER" id="PTHR34596:SF2">
    <property type="entry name" value="CHITOPORIN"/>
    <property type="match status" value="1"/>
</dbReference>